<dbReference type="GO" id="GO:0032259">
    <property type="term" value="P:methylation"/>
    <property type="evidence" value="ECO:0007669"/>
    <property type="project" value="UniProtKB-KW"/>
</dbReference>
<dbReference type="PANTHER" id="PTHR43619">
    <property type="entry name" value="S-ADENOSYL-L-METHIONINE-DEPENDENT METHYLTRANSFERASE YKTD-RELATED"/>
    <property type="match status" value="1"/>
</dbReference>
<evidence type="ECO:0000313" key="4">
    <source>
        <dbReference type="Proteomes" id="UP000229740"/>
    </source>
</evidence>
<dbReference type="InterPro" id="IPR007213">
    <property type="entry name" value="Ppm1/Ppm2/Tcmp"/>
</dbReference>
<evidence type="ECO:0000256" key="2">
    <source>
        <dbReference type="ARBA" id="ARBA00022679"/>
    </source>
</evidence>
<accession>A0A2G6E0C6</accession>
<comment type="caution">
    <text evidence="3">The sequence shown here is derived from an EMBL/GenBank/DDBJ whole genome shotgun (WGS) entry which is preliminary data.</text>
</comment>
<dbReference type="Proteomes" id="UP000229740">
    <property type="component" value="Unassembled WGS sequence"/>
</dbReference>
<dbReference type="InterPro" id="IPR016874">
    <property type="entry name" value="TcmP-like"/>
</dbReference>
<evidence type="ECO:0000313" key="3">
    <source>
        <dbReference type="EMBL" id="PID55563.1"/>
    </source>
</evidence>
<gene>
    <name evidence="3" type="ORF">CSB45_15385</name>
</gene>
<dbReference type="SUPFAM" id="SSF53335">
    <property type="entry name" value="S-adenosyl-L-methionine-dependent methyltransferases"/>
    <property type="match status" value="1"/>
</dbReference>
<dbReference type="EMBL" id="PDPS01000067">
    <property type="protein sequence ID" value="PID55563.1"/>
    <property type="molecule type" value="Genomic_DNA"/>
</dbReference>
<sequence length="296" mass="33406">MPRPADNICFNDASFTGKGGMSMSQKIAVKTGTVEETLLLPLWGRAYETRQDKPRLVDTRAVEIIDRVDYDFTTIEKTQAMSQHGWVARSLHTDKLTKEFITRHPEGSIVNIGCGLDTTFSRIDNGTIMYYELDLPEVIALRKNFIEESERHKSIASSFLDTQWFGQIATGKGLLFLAGGVFCYFNEQQIKNFFIQLADTFKECELYFDALSPMAMKIAKKQVLKKGGMGMSIDEGWALKPVKKLESWDSRFTVLSATPMYQGMRDGLPLKTRLMFAITDALGVCPMVHLRISSHS</sequence>
<keyword evidence="1 3" id="KW-0489">Methyltransferase</keyword>
<keyword evidence="2 3" id="KW-0808">Transferase</keyword>
<dbReference type="PANTHER" id="PTHR43619:SF2">
    <property type="entry name" value="S-ADENOSYL-L-METHIONINE-DEPENDENT METHYLTRANSFERASES SUPERFAMILY PROTEIN"/>
    <property type="match status" value="1"/>
</dbReference>
<dbReference type="Gene3D" id="3.40.50.150">
    <property type="entry name" value="Vaccinia Virus protein VP39"/>
    <property type="match status" value="1"/>
</dbReference>
<dbReference type="Pfam" id="PF04072">
    <property type="entry name" value="LCM"/>
    <property type="match status" value="1"/>
</dbReference>
<proteinExistence type="predicted"/>
<dbReference type="PIRSF" id="PIRSF028177">
    <property type="entry name" value="Polyketide_synth_Omtfrase_TcmP"/>
    <property type="match status" value="1"/>
</dbReference>
<reference evidence="3 4" key="1">
    <citation type="submission" date="2017-10" db="EMBL/GenBank/DDBJ databases">
        <title>Novel microbial diversity and functional potential in the marine mammal oral microbiome.</title>
        <authorList>
            <person name="Dudek N.K."/>
            <person name="Sun C.L."/>
            <person name="Burstein D."/>
            <person name="Kantor R.S."/>
            <person name="Aliaga Goltsman D.S."/>
            <person name="Bik E.M."/>
            <person name="Thomas B.C."/>
            <person name="Banfield J.F."/>
            <person name="Relman D.A."/>
        </authorList>
    </citation>
    <scope>NUCLEOTIDE SEQUENCE [LARGE SCALE GENOMIC DNA]</scope>
    <source>
        <strain evidence="3">DOLZORAL124_49_17</strain>
    </source>
</reference>
<dbReference type="GO" id="GO:0008168">
    <property type="term" value="F:methyltransferase activity"/>
    <property type="evidence" value="ECO:0007669"/>
    <property type="project" value="UniProtKB-KW"/>
</dbReference>
<dbReference type="AlphaFoldDB" id="A0A2G6E0C6"/>
<evidence type="ECO:0000256" key="1">
    <source>
        <dbReference type="ARBA" id="ARBA00022603"/>
    </source>
</evidence>
<organism evidence="3 4">
    <name type="scientific">candidate division KSB3 bacterium</name>
    <dbReference type="NCBI Taxonomy" id="2044937"/>
    <lineage>
        <taxon>Bacteria</taxon>
        <taxon>candidate division KSB3</taxon>
    </lineage>
</organism>
<name>A0A2G6E0C6_9BACT</name>
<protein>
    <submittedName>
        <fullName evidence="3">Polyketide biosynthesis methyltransferase</fullName>
    </submittedName>
</protein>
<dbReference type="InterPro" id="IPR029063">
    <property type="entry name" value="SAM-dependent_MTases_sf"/>
</dbReference>